<organism evidence="1 2">
    <name type="scientific">Prunus armeniaca</name>
    <name type="common">Apricot</name>
    <name type="synonym">Armeniaca vulgaris</name>
    <dbReference type="NCBI Taxonomy" id="36596"/>
    <lineage>
        <taxon>Eukaryota</taxon>
        <taxon>Viridiplantae</taxon>
        <taxon>Streptophyta</taxon>
        <taxon>Embryophyta</taxon>
        <taxon>Tracheophyta</taxon>
        <taxon>Spermatophyta</taxon>
        <taxon>Magnoliopsida</taxon>
        <taxon>eudicotyledons</taxon>
        <taxon>Gunneridae</taxon>
        <taxon>Pentapetalae</taxon>
        <taxon>rosids</taxon>
        <taxon>fabids</taxon>
        <taxon>Rosales</taxon>
        <taxon>Rosaceae</taxon>
        <taxon>Amygdaloideae</taxon>
        <taxon>Amygdaleae</taxon>
        <taxon>Prunus</taxon>
    </lineage>
</organism>
<protein>
    <submittedName>
        <fullName evidence="1">Uncharacterized protein</fullName>
    </submittedName>
</protein>
<sequence length="95" mass="10325">MSRHLIVFDTNSLLCSYGNEETPVADLRQLRYFQPKYVCVDGDGTVPAESAERPMVSSISVSDVEAEACATVTVHPQNEGKQHVELNALSVSVDA</sequence>
<keyword evidence="2" id="KW-1185">Reference proteome</keyword>
<dbReference type="Proteomes" id="UP000507245">
    <property type="component" value="Unassembled WGS sequence"/>
</dbReference>
<name>A0A6J5X3F7_PRUAR</name>
<evidence type="ECO:0000313" key="1">
    <source>
        <dbReference type="EMBL" id="CAB4307123.1"/>
    </source>
</evidence>
<evidence type="ECO:0000313" key="2">
    <source>
        <dbReference type="Proteomes" id="UP000507245"/>
    </source>
</evidence>
<dbReference type="AlphaFoldDB" id="A0A6J5X3F7"/>
<dbReference type="EMBL" id="CAEKKB010000004">
    <property type="protein sequence ID" value="CAB4307123.1"/>
    <property type="molecule type" value="Genomic_DNA"/>
</dbReference>
<proteinExistence type="predicted"/>
<reference evidence="2" key="1">
    <citation type="journal article" date="2020" name="Genome Biol.">
        <title>Gamete binning: chromosome-level and haplotype-resolved genome assembly enabled by high-throughput single-cell sequencing of gamete genomes.</title>
        <authorList>
            <person name="Campoy J.A."/>
            <person name="Sun H."/>
            <person name="Goel M."/>
            <person name="Jiao W.-B."/>
            <person name="Folz-Donahue K."/>
            <person name="Wang N."/>
            <person name="Rubio M."/>
            <person name="Liu C."/>
            <person name="Kukat C."/>
            <person name="Ruiz D."/>
            <person name="Huettel B."/>
            <person name="Schneeberger K."/>
        </authorList>
    </citation>
    <scope>NUCLEOTIDE SEQUENCE [LARGE SCALE GENOMIC DNA]</scope>
    <source>
        <strain evidence="2">cv. Rojo Pasion</strain>
    </source>
</reference>
<dbReference type="OrthoDB" id="1936995at2759"/>
<accession>A0A6J5X3F7</accession>
<gene>
    <name evidence="1" type="ORF">ORAREDHAP_LOCUS25614</name>
</gene>